<feature type="transmembrane region" description="Helical" evidence="8">
    <location>
        <begin position="128"/>
        <end position="146"/>
    </location>
</feature>
<gene>
    <name evidence="10" type="ORF">RRG08_045067</name>
</gene>
<feature type="region of interest" description="Disordered" evidence="7">
    <location>
        <begin position="1"/>
        <end position="58"/>
    </location>
</feature>
<evidence type="ECO:0000256" key="4">
    <source>
        <dbReference type="ARBA" id="ARBA00022692"/>
    </source>
</evidence>
<keyword evidence="6 8" id="KW-0472">Membrane</keyword>
<dbReference type="Gene3D" id="1.20.1250.20">
    <property type="entry name" value="MFS general substrate transporter like domains"/>
    <property type="match status" value="1"/>
</dbReference>
<keyword evidence="5 8" id="KW-1133">Transmembrane helix</keyword>
<feature type="transmembrane region" description="Helical" evidence="8">
    <location>
        <begin position="466"/>
        <end position="489"/>
    </location>
</feature>
<dbReference type="InterPro" id="IPR020846">
    <property type="entry name" value="MFS_dom"/>
</dbReference>
<evidence type="ECO:0000256" key="5">
    <source>
        <dbReference type="ARBA" id="ARBA00022989"/>
    </source>
</evidence>
<feature type="transmembrane region" description="Helical" evidence="8">
    <location>
        <begin position="320"/>
        <end position="341"/>
    </location>
</feature>
<dbReference type="SUPFAM" id="SSF103473">
    <property type="entry name" value="MFS general substrate transporter"/>
    <property type="match status" value="1"/>
</dbReference>
<keyword evidence="3" id="KW-0813">Transport</keyword>
<feature type="transmembrane region" description="Helical" evidence="8">
    <location>
        <begin position="432"/>
        <end position="454"/>
    </location>
</feature>
<comment type="similarity">
    <text evidence="2">Belongs to the major facilitator superfamily.</text>
</comment>
<dbReference type="GO" id="GO:0016020">
    <property type="term" value="C:membrane"/>
    <property type="evidence" value="ECO:0007669"/>
    <property type="project" value="UniProtKB-SubCell"/>
</dbReference>
<feature type="transmembrane region" description="Helical" evidence="8">
    <location>
        <begin position="383"/>
        <end position="401"/>
    </location>
</feature>
<evidence type="ECO:0000259" key="9">
    <source>
        <dbReference type="PROSITE" id="PS50850"/>
    </source>
</evidence>
<comment type="caution">
    <text evidence="10">The sequence shown here is derived from an EMBL/GenBank/DDBJ whole genome shotgun (WGS) entry which is preliminary data.</text>
</comment>
<feature type="transmembrane region" description="Helical" evidence="8">
    <location>
        <begin position="408"/>
        <end position="426"/>
    </location>
</feature>
<feature type="domain" description="Major facilitator superfamily (MFS) profile" evidence="9">
    <location>
        <begin position="91"/>
        <end position="520"/>
    </location>
</feature>
<dbReference type="AlphaFoldDB" id="A0AAE0YH54"/>
<reference evidence="10" key="1">
    <citation type="journal article" date="2023" name="G3 (Bethesda)">
        <title>A reference genome for the long-term kleptoplast-retaining sea slug Elysia crispata morphotype clarki.</title>
        <authorList>
            <person name="Eastman K.E."/>
            <person name="Pendleton A.L."/>
            <person name="Shaikh M.A."/>
            <person name="Suttiyut T."/>
            <person name="Ogas R."/>
            <person name="Tomko P."/>
            <person name="Gavelis G."/>
            <person name="Widhalm J.R."/>
            <person name="Wisecaver J.H."/>
        </authorList>
    </citation>
    <scope>NUCLEOTIDE SEQUENCE</scope>
    <source>
        <strain evidence="10">ECLA1</strain>
    </source>
</reference>
<evidence type="ECO:0000256" key="6">
    <source>
        <dbReference type="ARBA" id="ARBA00023136"/>
    </source>
</evidence>
<feature type="transmembrane region" description="Helical" evidence="8">
    <location>
        <begin position="495"/>
        <end position="515"/>
    </location>
</feature>
<keyword evidence="4 8" id="KW-0812">Transmembrane</keyword>
<feature type="compositionally biased region" description="Basic and acidic residues" evidence="7">
    <location>
        <begin position="21"/>
        <end position="41"/>
    </location>
</feature>
<proteinExistence type="inferred from homology"/>
<dbReference type="PANTHER" id="PTHR23511">
    <property type="entry name" value="SYNAPTIC VESICLE GLYCOPROTEIN 2"/>
    <property type="match status" value="1"/>
</dbReference>
<evidence type="ECO:0000313" key="11">
    <source>
        <dbReference type="Proteomes" id="UP001283361"/>
    </source>
</evidence>
<feature type="transmembrane region" description="Helical" evidence="8">
    <location>
        <begin position="214"/>
        <end position="236"/>
    </location>
</feature>
<keyword evidence="11" id="KW-1185">Reference proteome</keyword>
<organism evidence="10 11">
    <name type="scientific">Elysia crispata</name>
    <name type="common">lettuce slug</name>
    <dbReference type="NCBI Taxonomy" id="231223"/>
    <lineage>
        <taxon>Eukaryota</taxon>
        <taxon>Metazoa</taxon>
        <taxon>Spiralia</taxon>
        <taxon>Lophotrochozoa</taxon>
        <taxon>Mollusca</taxon>
        <taxon>Gastropoda</taxon>
        <taxon>Heterobranchia</taxon>
        <taxon>Euthyneura</taxon>
        <taxon>Panpulmonata</taxon>
        <taxon>Sacoglossa</taxon>
        <taxon>Placobranchoidea</taxon>
        <taxon>Plakobranchidae</taxon>
        <taxon>Elysia</taxon>
    </lineage>
</organism>
<protein>
    <recommendedName>
        <fullName evidence="9">Major facilitator superfamily (MFS) profile domain-containing protein</fullName>
    </recommendedName>
</protein>
<evidence type="ECO:0000256" key="7">
    <source>
        <dbReference type="SAM" id="MobiDB-lite"/>
    </source>
</evidence>
<feature type="transmembrane region" description="Helical" evidence="8">
    <location>
        <begin position="242"/>
        <end position="259"/>
    </location>
</feature>
<dbReference type="PANTHER" id="PTHR23511:SF5">
    <property type="entry name" value="MAJOR FACILITATOR-TYPE TRANSPORTER HXNZ-RELATED"/>
    <property type="match status" value="1"/>
</dbReference>
<feature type="compositionally biased region" description="Polar residues" evidence="7">
    <location>
        <begin position="10"/>
        <end position="19"/>
    </location>
</feature>
<name>A0AAE0YH54_9GAST</name>
<feature type="compositionally biased region" description="Low complexity" evidence="7">
    <location>
        <begin position="42"/>
        <end position="51"/>
    </location>
</feature>
<feature type="transmembrane region" description="Helical" evidence="8">
    <location>
        <begin position="158"/>
        <end position="174"/>
    </location>
</feature>
<dbReference type="EMBL" id="JAWDGP010006227">
    <property type="protein sequence ID" value="KAK3745346.1"/>
    <property type="molecule type" value="Genomic_DNA"/>
</dbReference>
<comment type="subcellular location">
    <subcellularLocation>
        <location evidence="1">Membrane</location>
        <topology evidence="1">Multi-pass membrane protein</topology>
    </subcellularLocation>
</comment>
<dbReference type="Proteomes" id="UP001283361">
    <property type="component" value="Unassembled WGS sequence"/>
</dbReference>
<dbReference type="InterPro" id="IPR036259">
    <property type="entry name" value="MFS_trans_sf"/>
</dbReference>
<evidence type="ECO:0000313" key="10">
    <source>
        <dbReference type="EMBL" id="KAK3745346.1"/>
    </source>
</evidence>
<dbReference type="GO" id="GO:0022857">
    <property type="term" value="F:transmembrane transporter activity"/>
    <property type="evidence" value="ECO:0007669"/>
    <property type="project" value="InterPro"/>
</dbReference>
<evidence type="ECO:0000256" key="3">
    <source>
        <dbReference type="ARBA" id="ARBA00022448"/>
    </source>
</evidence>
<evidence type="ECO:0000256" key="8">
    <source>
        <dbReference type="SAM" id="Phobius"/>
    </source>
</evidence>
<feature type="transmembrane region" description="Helical" evidence="8">
    <location>
        <begin position="180"/>
        <end position="202"/>
    </location>
</feature>
<evidence type="ECO:0000256" key="1">
    <source>
        <dbReference type="ARBA" id="ARBA00004141"/>
    </source>
</evidence>
<dbReference type="InterPro" id="IPR005828">
    <property type="entry name" value="MFS_sugar_transport-like"/>
</dbReference>
<evidence type="ECO:0000256" key="2">
    <source>
        <dbReference type="ARBA" id="ARBA00008335"/>
    </source>
</evidence>
<sequence>MDADPLLSGPSRSGQTYEATPSRDLDSVTPSERRTKVKAEHSTQQQTSRSGSQDDEESECHQLLSSGGDQKYFTIQESIDNSGLGWFQVKLTVVLGLTWMADSMEIMLLSILGPVLSCNWYLPSWQQALLSTLVMTGMMLGSTYWGTITDKYGRKTSLTLATALIGYFGFLSSFCPMYTWMAIIRFLVGCCLAAVPQTAVLYSEYLPTNYRSAGLLFLAVFWAVGAAVQVLLAMAVMPSLGWRYLMALSAVPVLLFPTFSHWMPESARYYITCGCHKEAHRMLQMVAKENNKSMLAGKLATVDSELVARGQVKDMFTSSFRVLSCVLNGLWFLYGLLYYGLALLLPTLLNKPDGCHGYDIEEKDRESCIVACRAFSQKDYVDLVASAFADMPGLVVAYLLLRVMGRRASMALSSLFCGIFLLVSNICMGRMHLTATLFIARAMIAGGYQVLFIYTTECYPTNIRAIGLGVTAGAAKVGALLTPFIAQVLTNDSAFASFTTYGVAALWSSVLALLLPFDTRGRAMMDVSH</sequence>
<dbReference type="PROSITE" id="PS50850">
    <property type="entry name" value="MFS"/>
    <property type="match status" value="1"/>
</dbReference>
<dbReference type="Pfam" id="PF00083">
    <property type="entry name" value="Sugar_tr"/>
    <property type="match status" value="1"/>
</dbReference>
<accession>A0AAE0YH54</accession>